<protein>
    <submittedName>
        <fullName evidence="1">Uncharacterized protein</fullName>
    </submittedName>
</protein>
<organism evidence="1 2">
    <name type="scientific">Roseovarius phycicola</name>
    <dbReference type="NCBI Taxonomy" id="3080976"/>
    <lineage>
        <taxon>Bacteria</taxon>
        <taxon>Pseudomonadati</taxon>
        <taxon>Pseudomonadota</taxon>
        <taxon>Alphaproteobacteria</taxon>
        <taxon>Rhodobacterales</taxon>
        <taxon>Roseobacteraceae</taxon>
        <taxon>Roseovarius</taxon>
    </lineage>
</organism>
<dbReference type="Proteomes" id="UP001364156">
    <property type="component" value="Chromosome"/>
</dbReference>
<dbReference type="EMBL" id="CP146069">
    <property type="protein sequence ID" value="WWR47571.1"/>
    <property type="molecule type" value="Genomic_DNA"/>
</dbReference>
<proteinExistence type="predicted"/>
<evidence type="ECO:0000313" key="1">
    <source>
        <dbReference type="EMBL" id="WWR47571.1"/>
    </source>
</evidence>
<sequence>MKKALPNGGAFCVLVARDIPQHGREIVRPSQHSHRCFLSFLIRINGFAALQNKGATSRRVSVFTKMGAIFRVIAKKLPLKPVKPLGFPFPARPFSIYTFESDVLRCCCDRHNWGTR</sequence>
<name>A0ABZ2HLV2_9RHOB</name>
<evidence type="ECO:0000313" key="2">
    <source>
        <dbReference type="Proteomes" id="UP001364156"/>
    </source>
</evidence>
<accession>A0ABZ2HLV2</accession>
<gene>
    <name evidence="1" type="ORF">RZ517_05195</name>
</gene>
<keyword evidence="2" id="KW-1185">Reference proteome</keyword>
<reference evidence="1 2" key="1">
    <citation type="submission" date="2023-10" db="EMBL/GenBank/DDBJ databases">
        <title>Roseovarius strain S88 nov., isolated from a marine algae.</title>
        <authorList>
            <person name="Lee M.W."/>
            <person name="Lee J.K."/>
            <person name="Kim J.M."/>
            <person name="Choi D.G."/>
            <person name="Baek J.H."/>
            <person name="Bayburt H."/>
            <person name="Jung J.J."/>
            <person name="Han D.M."/>
            <person name="Jeon C.O."/>
        </authorList>
    </citation>
    <scope>NUCLEOTIDE SEQUENCE [LARGE SCALE GENOMIC DNA]</scope>
    <source>
        <strain evidence="1 2">S88</strain>
    </source>
</reference>